<comment type="caution">
    <text evidence="2">The sequence shown here is derived from an EMBL/GenBank/DDBJ whole genome shotgun (WGS) entry which is preliminary data.</text>
</comment>
<dbReference type="PATRIC" id="fig|1203610.3.peg.2010"/>
<protein>
    <recommendedName>
        <fullName evidence="1">Peptidase M16 C-terminal domain-containing protein</fullName>
    </recommendedName>
</protein>
<dbReference type="Pfam" id="PF05193">
    <property type="entry name" value="Peptidase_M16_C"/>
    <property type="match status" value="1"/>
</dbReference>
<dbReference type="InterPro" id="IPR011249">
    <property type="entry name" value="Metalloenz_LuxS/M16"/>
</dbReference>
<sequence>METPKASVVNFYSGQMDYNLENILTATMLKQVLDLVYMEKVREEEGGTYGVQTSARISTFPEGQTFLQAYFDTDPGKREQMNTIVRNELKRISDIGPRPEDFKKTQDNILKRHAENQQENSYWLNTLDNYYYKGFDGATKYVETLNGITPAKIQAFTKKLLGQGNSIEVVMEP</sequence>
<dbReference type="Gene3D" id="3.30.830.10">
    <property type="entry name" value="Metalloenzyme, LuxS/M16 peptidase-like"/>
    <property type="match status" value="1"/>
</dbReference>
<evidence type="ECO:0000259" key="1">
    <source>
        <dbReference type="Pfam" id="PF05193"/>
    </source>
</evidence>
<dbReference type="InterPro" id="IPR007863">
    <property type="entry name" value="Peptidase_M16_C"/>
</dbReference>
<dbReference type="AlphaFoldDB" id="A0A0F5JI33"/>
<dbReference type="SUPFAM" id="SSF63411">
    <property type="entry name" value="LuxS/MPP-like metallohydrolase"/>
    <property type="match status" value="1"/>
</dbReference>
<name>A0A0F5JI33_9BACT</name>
<dbReference type="GO" id="GO:0046872">
    <property type="term" value="F:metal ion binding"/>
    <property type="evidence" value="ECO:0007669"/>
    <property type="project" value="InterPro"/>
</dbReference>
<dbReference type="EMBL" id="AQHW01000013">
    <property type="protein sequence ID" value="KKB57240.1"/>
    <property type="molecule type" value="Genomic_DNA"/>
</dbReference>
<organism evidence="2 3">
    <name type="scientific">Parabacteroides gordonii MS-1 = DSM 23371</name>
    <dbReference type="NCBI Taxonomy" id="1203610"/>
    <lineage>
        <taxon>Bacteria</taxon>
        <taxon>Pseudomonadati</taxon>
        <taxon>Bacteroidota</taxon>
        <taxon>Bacteroidia</taxon>
        <taxon>Bacteroidales</taxon>
        <taxon>Tannerellaceae</taxon>
        <taxon>Parabacteroides</taxon>
    </lineage>
</organism>
<dbReference type="HOGENOM" id="CLU_1546156_0_0_10"/>
<keyword evidence="3" id="KW-1185">Reference proteome</keyword>
<gene>
    <name evidence="2" type="ORF">HMPREF1536_01961</name>
</gene>
<reference evidence="2 3" key="1">
    <citation type="submission" date="2013-04" db="EMBL/GenBank/DDBJ databases">
        <title>The Genome Sequence of Parabacteroides gordonii DSM 23371.</title>
        <authorList>
            <consortium name="The Broad Institute Genomics Platform"/>
            <person name="Earl A."/>
            <person name="Ward D."/>
            <person name="Feldgarden M."/>
            <person name="Gevers D."/>
            <person name="Martens E."/>
            <person name="Sakamoto M."/>
            <person name="Benno Y."/>
            <person name="Suzuki N."/>
            <person name="Matsunaga N."/>
            <person name="Koshihara K."/>
            <person name="Seki M."/>
            <person name="Komiya H."/>
            <person name="Walker B."/>
            <person name="Young S."/>
            <person name="Zeng Q."/>
            <person name="Gargeya S."/>
            <person name="Fitzgerald M."/>
            <person name="Haas B."/>
            <person name="Abouelleil A."/>
            <person name="Allen A.W."/>
            <person name="Alvarado L."/>
            <person name="Arachchi H.M."/>
            <person name="Berlin A.M."/>
            <person name="Chapman S.B."/>
            <person name="Gainer-Dewar J."/>
            <person name="Goldberg J."/>
            <person name="Griggs A."/>
            <person name="Gujja S."/>
            <person name="Hansen M."/>
            <person name="Howarth C."/>
            <person name="Imamovic A."/>
            <person name="Ireland A."/>
            <person name="Larimer J."/>
            <person name="McCowan C."/>
            <person name="Murphy C."/>
            <person name="Pearson M."/>
            <person name="Poon T.W."/>
            <person name="Priest M."/>
            <person name="Roberts A."/>
            <person name="Saif S."/>
            <person name="Shea T."/>
            <person name="Sisk P."/>
            <person name="Sykes S."/>
            <person name="Wortman J."/>
            <person name="Nusbaum C."/>
            <person name="Birren B."/>
        </authorList>
    </citation>
    <scope>NUCLEOTIDE SEQUENCE [LARGE SCALE GENOMIC DNA]</scope>
    <source>
        <strain evidence="2 3">MS-1</strain>
    </source>
</reference>
<proteinExistence type="predicted"/>
<accession>A0A0F5JI33</accession>
<evidence type="ECO:0000313" key="2">
    <source>
        <dbReference type="EMBL" id="KKB57240.1"/>
    </source>
</evidence>
<dbReference type="STRING" id="1203610.HMPREF1536_01961"/>
<evidence type="ECO:0000313" key="3">
    <source>
        <dbReference type="Proteomes" id="UP000033035"/>
    </source>
</evidence>
<feature type="domain" description="Peptidase M16 C-terminal" evidence="1">
    <location>
        <begin position="13"/>
        <end position="108"/>
    </location>
</feature>
<dbReference type="Proteomes" id="UP000033035">
    <property type="component" value="Unassembled WGS sequence"/>
</dbReference>